<feature type="domain" description="Metallo-beta-lactamase" evidence="1">
    <location>
        <begin position="37"/>
        <end position="235"/>
    </location>
</feature>
<gene>
    <name evidence="2" type="ORF">A2970_00115</name>
</gene>
<dbReference type="EMBL" id="MGAT01000023">
    <property type="protein sequence ID" value="OGK52466.1"/>
    <property type="molecule type" value="Genomic_DNA"/>
</dbReference>
<organism evidence="2 3">
    <name type="scientific">Candidatus Roizmanbacteria bacterium RIFCSPLOWO2_01_FULL_44_13</name>
    <dbReference type="NCBI Taxonomy" id="1802069"/>
    <lineage>
        <taxon>Bacteria</taxon>
        <taxon>Candidatus Roizmaniibacteriota</taxon>
    </lineage>
</organism>
<comment type="caution">
    <text evidence="2">The sequence shown here is derived from an EMBL/GenBank/DDBJ whole genome shotgun (WGS) entry which is preliminary data.</text>
</comment>
<protein>
    <recommendedName>
        <fullName evidence="1">Metallo-beta-lactamase domain-containing protein</fullName>
    </recommendedName>
</protein>
<accession>A0A1F7JA46</accession>
<dbReference type="CDD" id="cd16272">
    <property type="entry name" value="RNaseZ_MBL-fold"/>
    <property type="match status" value="1"/>
</dbReference>
<dbReference type="STRING" id="1802069.A2970_00115"/>
<dbReference type="Pfam" id="PF12706">
    <property type="entry name" value="Lactamase_B_2"/>
    <property type="match status" value="1"/>
</dbReference>
<dbReference type="PANTHER" id="PTHR46018:SF2">
    <property type="entry name" value="ZINC PHOSPHODIESTERASE ELAC PROTEIN 1"/>
    <property type="match status" value="1"/>
</dbReference>
<dbReference type="InterPro" id="IPR001279">
    <property type="entry name" value="Metallo-B-lactamas"/>
</dbReference>
<reference evidence="2 3" key="1">
    <citation type="journal article" date="2016" name="Nat. Commun.">
        <title>Thousands of microbial genomes shed light on interconnected biogeochemical processes in an aquifer system.</title>
        <authorList>
            <person name="Anantharaman K."/>
            <person name="Brown C.T."/>
            <person name="Hug L.A."/>
            <person name="Sharon I."/>
            <person name="Castelle C.J."/>
            <person name="Probst A.J."/>
            <person name="Thomas B.C."/>
            <person name="Singh A."/>
            <person name="Wilkins M.J."/>
            <person name="Karaoz U."/>
            <person name="Brodie E.L."/>
            <person name="Williams K.H."/>
            <person name="Hubbard S.S."/>
            <person name="Banfield J.F."/>
        </authorList>
    </citation>
    <scope>NUCLEOTIDE SEQUENCE [LARGE SCALE GENOMIC DNA]</scope>
</reference>
<evidence type="ECO:0000313" key="2">
    <source>
        <dbReference type="EMBL" id="OGK52466.1"/>
    </source>
</evidence>
<dbReference type="PANTHER" id="PTHR46018">
    <property type="entry name" value="ZINC PHOSPHODIESTERASE ELAC PROTEIN 1"/>
    <property type="match status" value="1"/>
</dbReference>
<evidence type="ECO:0000313" key="3">
    <source>
        <dbReference type="Proteomes" id="UP000178857"/>
    </source>
</evidence>
<dbReference type="AlphaFoldDB" id="A0A1F7JA46"/>
<dbReference type="Proteomes" id="UP000178857">
    <property type="component" value="Unassembled WGS sequence"/>
</dbReference>
<proteinExistence type="predicted"/>
<dbReference type="Gene3D" id="3.60.15.10">
    <property type="entry name" value="Ribonuclease Z/Hydroxyacylglutathione hydrolase-like"/>
    <property type="match status" value="1"/>
</dbReference>
<dbReference type="InterPro" id="IPR036866">
    <property type="entry name" value="RibonucZ/Hydroxyglut_hydro"/>
</dbReference>
<sequence>MTKITVLGSGTAVSSFYKPFDFRAPPGYLLEHDGKQYLIECSDGMRGRLEKIKIDYFSIDSIFISHFHPDHFSILPFIQSIYVRTRWANQKKEINIYGPKGMENKLRTFWEMTHFKGSYDERIVPFLKINFFEFGNKKKFILEKNLSVTSFSVHHESRRMDAYAMRFQIGQKVFTYSGDCGPCQGVNEAAEGADLLISECSADIGVDHSEYGHFNSYQVGAMAAKRNVKTLVLSHLTNKYSPSELVADVLESGFTGVVKAAEDRDVLQLENA</sequence>
<evidence type="ECO:0000259" key="1">
    <source>
        <dbReference type="Pfam" id="PF12706"/>
    </source>
</evidence>
<name>A0A1F7JA46_9BACT</name>
<dbReference type="SUPFAM" id="SSF56281">
    <property type="entry name" value="Metallo-hydrolase/oxidoreductase"/>
    <property type="match status" value="1"/>
</dbReference>
<dbReference type="GO" id="GO:0042781">
    <property type="term" value="F:3'-tRNA processing endoribonuclease activity"/>
    <property type="evidence" value="ECO:0007669"/>
    <property type="project" value="TreeGrafter"/>
</dbReference>